<evidence type="ECO:0000256" key="9">
    <source>
        <dbReference type="PROSITE-ProRule" id="PRU01363"/>
    </source>
</evidence>
<dbReference type="InterPro" id="IPR042104">
    <property type="entry name" value="PKS_dehydratase_sf"/>
</dbReference>
<feature type="region of interest" description="N-terminal hotdog fold" evidence="9">
    <location>
        <begin position="932"/>
        <end position="1055"/>
    </location>
</feature>
<evidence type="ECO:0000256" key="8">
    <source>
        <dbReference type="ARBA" id="ARBA00023315"/>
    </source>
</evidence>
<dbReference type="Pfam" id="PF21089">
    <property type="entry name" value="PKS_DH_N"/>
    <property type="match status" value="1"/>
</dbReference>
<dbReference type="InterPro" id="IPR018201">
    <property type="entry name" value="Ketoacyl_synth_AS"/>
</dbReference>
<keyword evidence="10" id="KW-0175">Coiled coil</keyword>
<dbReference type="Pfam" id="PF00550">
    <property type="entry name" value="PP-binding"/>
    <property type="match status" value="1"/>
</dbReference>
<evidence type="ECO:0000256" key="4">
    <source>
        <dbReference type="ARBA" id="ARBA00022553"/>
    </source>
</evidence>
<reference evidence="14" key="1">
    <citation type="submission" date="2023-07" db="EMBL/GenBank/DDBJ databases">
        <title>Sequencing the genomes of 1000 actinobacteria strains.</title>
        <authorList>
            <person name="Klenk H.-P."/>
        </authorList>
    </citation>
    <scope>NUCLEOTIDE SEQUENCE</scope>
    <source>
        <strain evidence="14">DSM 45977</strain>
    </source>
</reference>
<dbReference type="InterPro" id="IPR057326">
    <property type="entry name" value="KR_dom"/>
</dbReference>
<dbReference type="Pfam" id="PF02801">
    <property type="entry name" value="Ketoacyl-synt_C"/>
    <property type="match status" value="1"/>
</dbReference>
<dbReference type="SMART" id="SM00827">
    <property type="entry name" value="PKS_AT"/>
    <property type="match status" value="1"/>
</dbReference>
<dbReference type="InterPro" id="IPR049552">
    <property type="entry name" value="PKS_DH_N"/>
</dbReference>
<dbReference type="Gene3D" id="1.10.1200.10">
    <property type="entry name" value="ACP-like"/>
    <property type="match status" value="1"/>
</dbReference>
<dbReference type="Gene3D" id="3.30.70.3290">
    <property type="match status" value="1"/>
</dbReference>
<dbReference type="Pfam" id="PF14765">
    <property type="entry name" value="PS-DH"/>
    <property type="match status" value="1"/>
</dbReference>
<dbReference type="PANTHER" id="PTHR43775:SF51">
    <property type="entry name" value="INACTIVE PHENOLPHTHIOCEROL SYNTHESIS POLYKETIDE SYNTHASE TYPE I PKS1-RELATED"/>
    <property type="match status" value="1"/>
</dbReference>
<feature type="active site" description="Proton donor; for dehydratase activity" evidence="9">
    <location>
        <position position="1129"/>
    </location>
</feature>
<keyword evidence="7" id="KW-0511">Multifunctional enzyme</keyword>
<dbReference type="FunFam" id="1.10.1200.10:FF:000007">
    <property type="entry name" value="Probable polyketide synthase pks17"/>
    <property type="match status" value="1"/>
</dbReference>
<dbReference type="SUPFAM" id="SSF53901">
    <property type="entry name" value="Thiolase-like"/>
    <property type="match status" value="1"/>
</dbReference>
<evidence type="ECO:0000256" key="7">
    <source>
        <dbReference type="ARBA" id="ARBA00023268"/>
    </source>
</evidence>
<dbReference type="InterPro" id="IPR036736">
    <property type="entry name" value="ACP-like_sf"/>
</dbReference>
<dbReference type="InterPro" id="IPR014043">
    <property type="entry name" value="Acyl_transferase_dom"/>
</dbReference>
<dbReference type="PROSITE" id="PS52004">
    <property type="entry name" value="KS3_2"/>
    <property type="match status" value="1"/>
</dbReference>
<name>A0AAE3ZEY0_9ACTN</name>
<dbReference type="Pfam" id="PF22621">
    <property type="entry name" value="CurL-like_PKS_C"/>
    <property type="match status" value="1"/>
</dbReference>
<dbReference type="InterPro" id="IPR036299">
    <property type="entry name" value="Polyketide_synth_docking_sf"/>
</dbReference>
<proteinExistence type="predicted"/>
<dbReference type="GO" id="GO:0006633">
    <property type="term" value="P:fatty acid biosynthetic process"/>
    <property type="evidence" value="ECO:0007669"/>
    <property type="project" value="InterPro"/>
</dbReference>
<dbReference type="GO" id="GO:0004315">
    <property type="term" value="F:3-oxoacyl-[acyl-carrier-protein] synthase activity"/>
    <property type="evidence" value="ECO:0007669"/>
    <property type="project" value="InterPro"/>
</dbReference>
<evidence type="ECO:0000256" key="5">
    <source>
        <dbReference type="ARBA" id="ARBA00022679"/>
    </source>
</evidence>
<dbReference type="InterPro" id="IPR014031">
    <property type="entry name" value="Ketoacyl_synth_C"/>
</dbReference>
<keyword evidence="6" id="KW-0045">Antibiotic biosynthesis</keyword>
<evidence type="ECO:0000259" key="13">
    <source>
        <dbReference type="PROSITE" id="PS52019"/>
    </source>
</evidence>
<protein>
    <submittedName>
        <fullName evidence="14">Acyl transferase domain-containing protein/NAD(P)-dependent dehydrogenase (Short-subunit alcohol dehydrogenase family)/acyl carrier protein</fullName>
    </submittedName>
</protein>
<dbReference type="Pfam" id="PF00109">
    <property type="entry name" value="ketoacyl-synt"/>
    <property type="match status" value="1"/>
</dbReference>
<dbReference type="PANTHER" id="PTHR43775">
    <property type="entry name" value="FATTY ACID SYNTHASE"/>
    <property type="match status" value="1"/>
</dbReference>
<dbReference type="SUPFAM" id="SSF51735">
    <property type="entry name" value="NAD(P)-binding Rossmann-fold domains"/>
    <property type="match status" value="2"/>
</dbReference>
<keyword evidence="3" id="KW-0596">Phosphopantetheine</keyword>
<dbReference type="InterPro" id="IPR016035">
    <property type="entry name" value="Acyl_Trfase/lysoPLipase"/>
</dbReference>
<dbReference type="InterPro" id="IPR020841">
    <property type="entry name" value="PKS_Beta-ketoAc_synthase_dom"/>
</dbReference>
<dbReference type="RefSeq" id="WP_310276122.1">
    <property type="nucleotide sequence ID" value="NZ_JAVDXW010000001.1"/>
</dbReference>
<comment type="caution">
    <text evidence="14">The sequence shown here is derived from an EMBL/GenBank/DDBJ whole genome shotgun (WGS) entry which is preliminary data.</text>
</comment>
<dbReference type="Pfam" id="PF00698">
    <property type="entry name" value="Acyl_transf_1"/>
    <property type="match status" value="1"/>
</dbReference>
<organism evidence="14 15">
    <name type="scientific">Haloactinomyces albus</name>
    <dbReference type="NCBI Taxonomy" id="1352928"/>
    <lineage>
        <taxon>Bacteria</taxon>
        <taxon>Bacillati</taxon>
        <taxon>Actinomycetota</taxon>
        <taxon>Actinomycetes</taxon>
        <taxon>Actinopolysporales</taxon>
        <taxon>Actinopolysporaceae</taxon>
        <taxon>Haloactinomyces</taxon>
    </lineage>
</organism>
<comment type="pathway">
    <text evidence="2">Antibiotic biosynthesis.</text>
</comment>
<feature type="active site" description="Proton acceptor; for dehydratase activity" evidence="9">
    <location>
        <position position="964"/>
    </location>
</feature>
<dbReference type="Gene3D" id="3.40.47.10">
    <property type="match status" value="1"/>
</dbReference>
<keyword evidence="15" id="KW-1185">Reference proteome</keyword>
<dbReference type="CDD" id="cd08956">
    <property type="entry name" value="KR_3_FAS_SDR_x"/>
    <property type="match status" value="1"/>
</dbReference>
<dbReference type="GO" id="GO:0031177">
    <property type="term" value="F:phosphopantetheine binding"/>
    <property type="evidence" value="ECO:0007669"/>
    <property type="project" value="InterPro"/>
</dbReference>
<dbReference type="InterPro" id="IPR050091">
    <property type="entry name" value="PKS_NRPS_Biosynth_Enz"/>
</dbReference>
<dbReference type="GO" id="GO:0004312">
    <property type="term" value="F:fatty acid synthase activity"/>
    <property type="evidence" value="ECO:0007669"/>
    <property type="project" value="TreeGrafter"/>
</dbReference>
<evidence type="ECO:0000256" key="1">
    <source>
        <dbReference type="ARBA" id="ARBA00001957"/>
    </source>
</evidence>
<dbReference type="InterPro" id="IPR001227">
    <property type="entry name" value="Ac_transferase_dom_sf"/>
</dbReference>
<dbReference type="InterPro" id="IPR016036">
    <property type="entry name" value="Malonyl_transacylase_ACP-bd"/>
</dbReference>
<dbReference type="Gene3D" id="3.40.366.10">
    <property type="entry name" value="Malonyl-Coenzyme A Acyl Carrier Protein, domain 2"/>
    <property type="match status" value="1"/>
</dbReference>
<feature type="coiled-coil region" evidence="10">
    <location>
        <begin position="4"/>
        <end position="31"/>
    </location>
</feature>
<dbReference type="InterPro" id="IPR049551">
    <property type="entry name" value="PKS_DH_C"/>
</dbReference>
<dbReference type="PROSITE" id="PS00606">
    <property type="entry name" value="KS3_1"/>
    <property type="match status" value="1"/>
</dbReference>
<feature type="domain" description="Ketosynthase family 3 (KS3)" evidence="12">
    <location>
        <begin position="33"/>
        <end position="459"/>
    </location>
</feature>
<evidence type="ECO:0000256" key="10">
    <source>
        <dbReference type="SAM" id="Coils"/>
    </source>
</evidence>
<evidence type="ECO:0000259" key="11">
    <source>
        <dbReference type="PROSITE" id="PS50075"/>
    </source>
</evidence>
<gene>
    <name evidence="14" type="ORF">JOF55_003843</name>
</gene>
<feature type="region of interest" description="C-terminal hotdog fold" evidence="9">
    <location>
        <begin position="1070"/>
        <end position="1207"/>
    </location>
</feature>
<dbReference type="Pfam" id="PF22953">
    <property type="entry name" value="SpnB_Rossmann"/>
    <property type="match status" value="1"/>
</dbReference>
<dbReference type="SUPFAM" id="SSF52151">
    <property type="entry name" value="FabD/lysophospholipase-like"/>
    <property type="match status" value="1"/>
</dbReference>
<dbReference type="SMART" id="SM00823">
    <property type="entry name" value="PKS_PP"/>
    <property type="match status" value="1"/>
</dbReference>
<evidence type="ECO:0000256" key="6">
    <source>
        <dbReference type="ARBA" id="ARBA00023194"/>
    </source>
</evidence>
<comment type="cofactor">
    <cofactor evidence="1">
        <name>pantetheine 4'-phosphate</name>
        <dbReference type="ChEBI" id="CHEBI:47942"/>
    </cofactor>
</comment>
<dbReference type="EMBL" id="JAVDXW010000001">
    <property type="protein sequence ID" value="MDR7303662.1"/>
    <property type="molecule type" value="Genomic_DNA"/>
</dbReference>
<dbReference type="SUPFAM" id="SSF101173">
    <property type="entry name" value="Docking domain B of the erythromycin polyketide synthase (DEBS)"/>
    <property type="match status" value="1"/>
</dbReference>
<dbReference type="SMART" id="SM01294">
    <property type="entry name" value="PKS_PP_betabranch"/>
    <property type="match status" value="1"/>
</dbReference>
<feature type="domain" description="PKS/mFAS DH" evidence="13">
    <location>
        <begin position="932"/>
        <end position="1207"/>
    </location>
</feature>
<dbReference type="CDD" id="cd00833">
    <property type="entry name" value="PKS"/>
    <property type="match status" value="1"/>
</dbReference>
<keyword evidence="5 14" id="KW-0808">Transferase</keyword>
<keyword evidence="8" id="KW-0012">Acyltransferase</keyword>
<keyword evidence="4" id="KW-0597">Phosphoprotein</keyword>
<dbReference type="SMART" id="SM00825">
    <property type="entry name" value="PKS_KS"/>
    <property type="match status" value="1"/>
</dbReference>
<sequence>MNTEDKLRDYLKRATTDLREANRRLQEEKDKNHEPVAIVGMGCRFPGGVSSPEELWDLVATGTDAISAEFPTDRDWDLEKLFDTDPDAVGKMYPREAGFLLDAGEFDAEFFGISPREALSTDPHQRLLLETSWEAFERAGVDPNTMRGGRTGVFAGVVVHGYAFGGAGTADTEAYQLTGSTGSVASGRVAYTFGLEGPAVTVDTACSSSLVTLHLAVQALRNRECTLALAGGSTVMASPNVMIGMSRQRALAPDGRCKAFSAEADGTGMSEGAGMLLLERLSDAEANGHPILAVVRGSAVNQDGASNGLSAPNGPAQERVIRQALENGRLSAAEVDAVEAHGTGTTLGDPIEAQALLTTYGREHTRQQPLWLGSVKSNIGHTQAAAGVSGVIKMVQAMRHGVLPPTLHAETPSPHVDWESGAVSLLTKPHDWATDGRPRRSSVSSFGISGTNAHVILEQAPEPEKPAAESDDPVDPGAQPWLLSAKTAQGLRDQATRLRAHLDKHPELSSRDIAYSLATTRTHFEHRAAIITTDRQHGIDTLGTLAIGGASPALHQTEIPNTSRPGKRVFVFPGQGSQWAGMARDLVNTSPVFTQQLHACAEALAPHTDWDLLETITTDHGAELLDRVDVVQPALWAMMISLATLWRAHGIEPDAVLGHSQGEIAAAHIAGALSLDDSARIIALRSQAIRTLAGTGGMASINLPAHEIHTRLQTPHTTDLHIAAINSPTSTVIAGPTEQITTFLTTCNTDNIHARTIAVDYASHSPHVAPARHRILTDLAPITPQPATIPFHSTVTGTHLNTTHLDATYWYNNLANTVHFHDTAQNLTETGHTLFIEISPHPVLTTPLTDTLENTPATTISTLRRHEHTPTQFTTALTQAHLHGHSPTWTTLTPHAHHIELPTYPFQHQHYWLHTPTTTNDPTTLGITPTNHPLLSTATELPNNQGWLFTGQLTQTTQPWIPEHAILNTVLLPGTAYIDLALHAATHTNTPHINELTLESPLILDTDTNLQLQLHISEPHPNTHQRTLTLHTRTTNTNDWTRHATATLTTNPTPKTPDTHWATHWPPTEATPLNLDGLYNQLNEHGYEYGPHFQGLRKAWRHGNNTYAEIALPENTNTTNHHIHPALLDSALHPLVLNTHENKIRLPFTWSGINLHTGAMNNPTRLRVQLSESSDQQVSLRLADEDGTELVNISALAVRPISTEQLDALRANRPRTLYTVEWTAANGTAYSETPAPLHTLETPDADAVRRLADSSEAPPRSLLVHATDHGDDIPEAVHTLTARLLELTQVFLDEPAFADTHLVITTRGAMSTGGAETVVDLPGAAVWGLIRTAQSEHPDRITLLDLDPDTDPETVDTEAVVKDVWTHGEPQVAIRSGTLCVPRVARNVVRSGDVGGAELDPAGTVLITGGTGTLGALIAHHLVTHHDITHLHLTSRRGPHAPGATQLQHDLEQLGAHVTITAADLSDPHTTHQLIHTIPTTHPLTAIIHTAGVLDDTVLTTMTPTQLHTTLTPKVDAAWNLHTATTDHDLAAFILYSSATGTLGNPGQANYAAANTFLDALAHHRHTHGLPATSLAWGLWTESSTLTEGLRTHDITRIRRSGLTPLTNHDGLTLFDTALHHNQPTYLATQLNTTALQHQHDTRTLPPILSNLVRTNPHTASNPRTLTEQLAELDPTAQHELLRTTLQTHIAAVLALPDPNTIDTNQAFKNMGFDSVTAVELRNRLNTATGLRLPATLIFDHPTLTALANHIRTELVPAERDAAQSVLEDLTRLETALLALSADTEHRPRITARLQNLVARWTENEQNGESEVSDQIESATVDDVFDFIDKELGRTSN</sequence>
<dbReference type="SUPFAM" id="SSF47336">
    <property type="entry name" value="ACP-like"/>
    <property type="match status" value="1"/>
</dbReference>
<accession>A0AAE3ZEY0</accession>
<dbReference type="InterPro" id="IPR015083">
    <property type="entry name" value="NorB/c/GfsB-D-like_docking"/>
</dbReference>
<dbReference type="SMART" id="SM00826">
    <property type="entry name" value="PKS_DH"/>
    <property type="match status" value="1"/>
</dbReference>
<dbReference type="InterPro" id="IPR020806">
    <property type="entry name" value="PKS_PP-bd"/>
</dbReference>
<dbReference type="Proteomes" id="UP001180845">
    <property type="component" value="Unassembled WGS sequence"/>
</dbReference>
<dbReference type="InterPro" id="IPR009081">
    <property type="entry name" value="PP-bd_ACP"/>
</dbReference>
<dbReference type="InterPro" id="IPR013968">
    <property type="entry name" value="PKS_KR"/>
</dbReference>
<dbReference type="FunFam" id="3.40.47.10:FF:000019">
    <property type="entry name" value="Polyketide synthase type I"/>
    <property type="match status" value="1"/>
</dbReference>
<dbReference type="InterPro" id="IPR049900">
    <property type="entry name" value="PKS_mFAS_DH"/>
</dbReference>
<dbReference type="Pfam" id="PF08659">
    <property type="entry name" value="KR"/>
    <property type="match status" value="1"/>
</dbReference>
<dbReference type="Gene3D" id="3.40.50.720">
    <property type="entry name" value="NAD(P)-binding Rossmann-like Domain"/>
    <property type="match status" value="1"/>
</dbReference>
<dbReference type="InterPro" id="IPR055123">
    <property type="entry name" value="SpnB-like_Rossmann"/>
</dbReference>
<dbReference type="InterPro" id="IPR036291">
    <property type="entry name" value="NAD(P)-bd_dom_sf"/>
</dbReference>
<dbReference type="SMART" id="SM00822">
    <property type="entry name" value="PKS_KR"/>
    <property type="match status" value="1"/>
</dbReference>
<evidence type="ECO:0000256" key="3">
    <source>
        <dbReference type="ARBA" id="ARBA00022450"/>
    </source>
</evidence>
<dbReference type="SUPFAM" id="SSF55048">
    <property type="entry name" value="Probable ACP-binding domain of malonyl-CoA ACP transacylase"/>
    <property type="match status" value="1"/>
</dbReference>
<dbReference type="InterPro" id="IPR014030">
    <property type="entry name" value="Ketoacyl_synth_N"/>
</dbReference>
<evidence type="ECO:0000256" key="2">
    <source>
        <dbReference type="ARBA" id="ARBA00004792"/>
    </source>
</evidence>
<feature type="domain" description="Carrier" evidence="11">
    <location>
        <begin position="1680"/>
        <end position="1755"/>
    </location>
</feature>
<dbReference type="Gene3D" id="3.10.129.110">
    <property type="entry name" value="Polyketide synthase dehydratase"/>
    <property type="match status" value="1"/>
</dbReference>
<dbReference type="InterPro" id="IPR020807">
    <property type="entry name" value="PKS_DH"/>
</dbReference>
<dbReference type="InterPro" id="IPR016039">
    <property type="entry name" value="Thiolase-like"/>
</dbReference>
<evidence type="ECO:0000259" key="12">
    <source>
        <dbReference type="PROSITE" id="PS52004"/>
    </source>
</evidence>
<dbReference type="Pfam" id="PF08990">
    <property type="entry name" value="Docking"/>
    <property type="match status" value="1"/>
</dbReference>
<dbReference type="FunFam" id="3.40.366.10:FF:000002">
    <property type="entry name" value="Probable polyketide synthase 2"/>
    <property type="match status" value="1"/>
</dbReference>
<dbReference type="PROSITE" id="PS52019">
    <property type="entry name" value="PKS_MFAS_DH"/>
    <property type="match status" value="1"/>
</dbReference>
<evidence type="ECO:0000313" key="14">
    <source>
        <dbReference type="EMBL" id="MDR7303662.1"/>
    </source>
</evidence>
<dbReference type="GO" id="GO:0033068">
    <property type="term" value="P:macrolide biosynthetic process"/>
    <property type="evidence" value="ECO:0007669"/>
    <property type="project" value="UniProtKB-ARBA"/>
</dbReference>
<evidence type="ECO:0000313" key="15">
    <source>
        <dbReference type="Proteomes" id="UP001180845"/>
    </source>
</evidence>
<dbReference type="PROSITE" id="PS50075">
    <property type="entry name" value="CARRIER"/>
    <property type="match status" value="1"/>
</dbReference>